<evidence type="ECO:0000313" key="2">
    <source>
        <dbReference type="EMBL" id="SFD76286.1"/>
    </source>
</evidence>
<reference evidence="3" key="1">
    <citation type="submission" date="2016-10" db="EMBL/GenBank/DDBJ databases">
        <authorList>
            <person name="Varghese N."/>
            <person name="Submissions S."/>
        </authorList>
    </citation>
    <scope>NUCLEOTIDE SEQUENCE [LARGE SCALE GENOMIC DNA]</scope>
    <source>
        <strain evidence="3">ATCC 25963</strain>
    </source>
</reference>
<gene>
    <name evidence="2" type="ORF">SAMN02745121_01440</name>
</gene>
<feature type="compositionally biased region" description="Basic and acidic residues" evidence="1">
    <location>
        <begin position="27"/>
        <end position="48"/>
    </location>
</feature>
<dbReference type="AlphaFoldDB" id="A0A1I1UZT3"/>
<dbReference type="Proteomes" id="UP000199400">
    <property type="component" value="Unassembled WGS sequence"/>
</dbReference>
<proteinExistence type="predicted"/>
<organism evidence="2 3">
    <name type="scientific">Nannocystis exedens</name>
    <dbReference type="NCBI Taxonomy" id="54"/>
    <lineage>
        <taxon>Bacteria</taxon>
        <taxon>Pseudomonadati</taxon>
        <taxon>Myxococcota</taxon>
        <taxon>Polyangia</taxon>
        <taxon>Nannocystales</taxon>
        <taxon>Nannocystaceae</taxon>
        <taxon>Nannocystis</taxon>
    </lineage>
</organism>
<keyword evidence="3" id="KW-1185">Reference proteome</keyword>
<name>A0A1I1UZT3_9BACT</name>
<dbReference type="EMBL" id="FOMX01000004">
    <property type="protein sequence ID" value="SFD76286.1"/>
    <property type="molecule type" value="Genomic_DNA"/>
</dbReference>
<feature type="region of interest" description="Disordered" evidence="1">
    <location>
        <begin position="1"/>
        <end position="48"/>
    </location>
</feature>
<evidence type="ECO:0000256" key="1">
    <source>
        <dbReference type="SAM" id="MobiDB-lite"/>
    </source>
</evidence>
<sequence>MALPAASGRTDRVDPPARARSRAGPAGRREHERTREDRPSRDLGHGVQ</sequence>
<accession>A0A1I1UZT3</accession>
<evidence type="ECO:0000313" key="3">
    <source>
        <dbReference type="Proteomes" id="UP000199400"/>
    </source>
</evidence>
<protein>
    <submittedName>
        <fullName evidence="2">Uncharacterized protein</fullName>
    </submittedName>
</protein>